<dbReference type="CDD" id="cd10544">
    <property type="entry name" value="SET_SETMAR"/>
    <property type="match status" value="1"/>
</dbReference>
<protein>
    <recommendedName>
        <fullName evidence="15">Histone-lysine N-methyltransferase SETMAR</fullName>
    </recommendedName>
</protein>
<dbReference type="PROSITE" id="PS50867">
    <property type="entry name" value="PRE_SET"/>
    <property type="match status" value="1"/>
</dbReference>
<evidence type="ECO:0000256" key="6">
    <source>
        <dbReference type="ARBA" id="ARBA00022723"/>
    </source>
</evidence>
<dbReference type="GO" id="GO:0005634">
    <property type="term" value="C:nucleus"/>
    <property type="evidence" value="ECO:0007669"/>
    <property type="project" value="InterPro"/>
</dbReference>
<feature type="domain" description="Pre-SET" evidence="11">
    <location>
        <begin position="45"/>
        <end position="109"/>
    </location>
</feature>
<dbReference type="GO" id="GO:0005694">
    <property type="term" value="C:chromosome"/>
    <property type="evidence" value="ECO:0007669"/>
    <property type="project" value="UniProtKB-SubCell"/>
</dbReference>
<evidence type="ECO:0000256" key="5">
    <source>
        <dbReference type="ARBA" id="ARBA00022691"/>
    </source>
</evidence>
<evidence type="ECO:0000313" key="12">
    <source>
        <dbReference type="EMBL" id="KAG0119971.1"/>
    </source>
</evidence>
<reference evidence="12" key="1">
    <citation type="submission" date="2020-10" db="EMBL/GenBank/DDBJ databases">
        <title>Feather gene expression reveals the developmental basis of iridescence in African starlings.</title>
        <authorList>
            <person name="Rubenstein D.R."/>
        </authorList>
    </citation>
    <scope>NUCLEOTIDE SEQUENCE</scope>
    <source>
        <strain evidence="12">SS15</strain>
        <tissue evidence="12">Liver</tissue>
    </source>
</reference>
<evidence type="ECO:0000259" key="10">
    <source>
        <dbReference type="PROSITE" id="PS50280"/>
    </source>
</evidence>
<feature type="region of interest" description="Disordered" evidence="9">
    <location>
        <begin position="331"/>
        <end position="355"/>
    </location>
</feature>
<dbReference type="InterPro" id="IPR001214">
    <property type="entry name" value="SET_dom"/>
</dbReference>
<dbReference type="Gene3D" id="2.170.270.10">
    <property type="entry name" value="SET domain"/>
    <property type="match status" value="1"/>
</dbReference>
<name>A0A835TV15_9PASS</name>
<dbReference type="SUPFAM" id="SSF82199">
    <property type="entry name" value="SET domain"/>
    <property type="match status" value="1"/>
</dbReference>
<keyword evidence="2" id="KW-0158">Chromosome</keyword>
<dbReference type="EMBL" id="JADDUC020000015">
    <property type="protein sequence ID" value="KAI1234581.1"/>
    <property type="molecule type" value="Genomic_DNA"/>
</dbReference>
<evidence type="ECO:0000256" key="3">
    <source>
        <dbReference type="ARBA" id="ARBA00022603"/>
    </source>
</evidence>
<sequence>MEKTQTLLELWFRAMLMPRLFSLQYSPDSVAGADGEIEPSEVTFPGCSCRSSSCVAPECPCLCRGHSYSGGCLRLAEQQEQQPFSSPVFECNSLCCCGEGCQNRLVQRGLQLRLQVFRTHRKGWGVRALEPIPRGSFVCEYAGEVLGFAEAQRRIQAQSPQEPNYIIAVREHLYDGRVMETFVDPTRIGNVGRFLNHSCEPNLFMVPVRVDSMVPKLALFAATDISAGEELSYDYSGRFHNGPGASREHKPLEEENSLRKPCYCGSRTKGHCSHFFSLGWDPALPVPEEHPSPCQCGPGAVVAAQRKPRLDAELSGVFWLRAAQRKRQKKCPGILAAGSSPSKPPIDQDASRAEDSEQCEKRAQWITQGRARTINPDPRALLGGAICRAELPLTACRKLLQHSNAILMQQSLRSEAVNVDSPGWALPILLDFGLVGAHGEHPSWNRHHLQTPPKRLPKPAVNCSGLSHKTSIDDVDPKHNGDYLIHTLNILQLAKGSLQYRSHPCCCSSFTQ</sequence>
<dbReference type="InterPro" id="IPR007728">
    <property type="entry name" value="Pre-SET_dom"/>
</dbReference>
<organism evidence="12">
    <name type="scientific">Lamprotornis superbus</name>
    <dbReference type="NCBI Taxonomy" id="245042"/>
    <lineage>
        <taxon>Eukaryota</taxon>
        <taxon>Metazoa</taxon>
        <taxon>Chordata</taxon>
        <taxon>Craniata</taxon>
        <taxon>Vertebrata</taxon>
        <taxon>Euteleostomi</taxon>
        <taxon>Archelosauria</taxon>
        <taxon>Archosauria</taxon>
        <taxon>Dinosauria</taxon>
        <taxon>Saurischia</taxon>
        <taxon>Theropoda</taxon>
        <taxon>Coelurosauria</taxon>
        <taxon>Aves</taxon>
        <taxon>Neognathae</taxon>
        <taxon>Neoaves</taxon>
        <taxon>Telluraves</taxon>
        <taxon>Australaves</taxon>
        <taxon>Passeriformes</taxon>
        <taxon>Sturnidae</taxon>
        <taxon>Lamprotornis</taxon>
    </lineage>
</organism>
<evidence type="ECO:0000256" key="8">
    <source>
        <dbReference type="ARBA" id="ARBA00022853"/>
    </source>
</evidence>
<reference evidence="13" key="3">
    <citation type="submission" date="2022-01" db="EMBL/GenBank/DDBJ databases">
        <authorList>
            <person name="Rubenstein D.R."/>
        </authorList>
    </citation>
    <scope>NUCLEOTIDE SEQUENCE</scope>
    <source>
        <strain evidence="13">SS15</strain>
        <tissue evidence="13">Liver</tissue>
    </source>
</reference>
<dbReference type="SMART" id="SM00317">
    <property type="entry name" value="SET"/>
    <property type="match status" value="1"/>
</dbReference>
<reference evidence="13 14" key="2">
    <citation type="journal article" date="2021" name="J. Hered.">
        <title>Feather Gene Expression Elucidates the Developmental Basis of Plumage Iridescence in African Starlings.</title>
        <authorList>
            <person name="Rubenstein D.R."/>
            <person name="Corvelo A."/>
            <person name="MacManes M.D."/>
            <person name="Maia R."/>
            <person name="Narzisi G."/>
            <person name="Rousaki A."/>
            <person name="Vandenabeele P."/>
            <person name="Shawkey M.D."/>
            <person name="Solomon J."/>
        </authorList>
    </citation>
    <scope>NUCLEOTIDE SEQUENCE [LARGE SCALE GENOMIC DNA]</scope>
    <source>
        <strain evidence="13">SS15</strain>
    </source>
</reference>
<gene>
    <name evidence="13" type="ORF">IHE44_0003639</name>
    <name evidence="12" type="ORF">IHE44_013504</name>
</gene>
<evidence type="ECO:0000256" key="1">
    <source>
        <dbReference type="ARBA" id="ARBA00004286"/>
    </source>
</evidence>
<keyword evidence="3" id="KW-0489">Methyltransferase</keyword>
<dbReference type="PROSITE" id="PS50280">
    <property type="entry name" value="SET"/>
    <property type="match status" value="1"/>
</dbReference>
<evidence type="ECO:0000313" key="13">
    <source>
        <dbReference type="EMBL" id="KAI1234581.1"/>
    </source>
</evidence>
<evidence type="ECO:0000259" key="11">
    <source>
        <dbReference type="PROSITE" id="PS50867"/>
    </source>
</evidence>
<dbReference type="AlphaFoldDB" id="A0A835TV15"/>
<keyword evidence="4" id="KW-0808">Transferase</keyword>
<dbReference type="Pfam" id="PF00856">
    <property type="entry name" value="SET"/>
    <property type="match status" value="1"/>
</dbReference>
<dbReference type="Proteomes" id="UP000618051">
    <property type="component" value="Unassembled WGS sequence"/>
</dbReference>
<dbReference type="GO" id="GO:0042054">
    <property type="term" value="F:histone methyltransferase activity"/>
    <property type="evidence" value="ECO:0007669"/>
    <property type="project" value="InterPro"/>
</dbReference>
<dbReference type="OrthoDB" id="616263at2759"/>
<feature type="domain" description="SET" evidence="10">
    <location>
        <begin position="112"/>
        <end position="236"/>
    </location>
</feature>
<keyword evidence="5" id="KW-0949">S-adenosyl-L-methionine</keyword>
<comment type="subcellular location">
    <subcellularLocation>
        <location evidence="1">Chromosome</location>
    </subcellularLocation>
</comment>
<dbReference type="GO" id="GO:0032259">
    <property type="term" value="P:methylation"/>
    <property type="evidence" value="ECO:0007669"/>
    <property type="project" value="UniProtKB-KW"/>
</dbReference>
<keyword evidence="7" id="KW-0862">Zinc</keyword>
<comment type="caution">
    <text evidence="12">The sequence shown here is derived from an EMBL/GenBank/DDBJ whole genome shotgun (WGS) entry which is preliminary data.</text>
</comment>
<evidence type="ECO:0008006" key="15">
    <source>
        <dbReference type="Google" id="ProtNLM"/>
    </source>
</evidence>
<evidence type="ECO:0000256" key="4">
    <source>
        <dbReference type="ARBA" id="ARBA00022679"/>
    </source>
</evidence>
<evidence type="ECO:0000256" key="9">
    <source>
        <dbReference type="SAM" id="MobiDB-lite"/>
    </source>
</evidence>
<dbReference type="InterPro" id="IPR050973">
    <property type="entry name" value="H3K9_Histone-Lys_N-MTase"/>
</dbReference>
<keyword evidence="8" id="KW-0156">Chromatin regulator</keyword>
<keyword evidence="14" id="KW-1185">Reference proteome</keyword>
<dbReference type="InterPro" id="IPR046341">
    <property type="entry name" value="SET_dom_sf"/>
</dbReference>
<keyword evidence="6" id="KW-0479">Metal-binding</keyword>
<dbReference type="PANTHER" id="PTHR46223">
    <property type="entry name" value="HISTONE-LYSINE N-METHYLTRANSFERASE SUV39H"/>
    <property type="match status" value="1"/>
</dbReference>
<evidence type="ECO:0000256" key="7">
    <source>
        <dbReference type="ARBA" id="ARBA00022833"/>
    </source>
</evidence>
<accession>A0A835TV15</accession>
<dbReference type="EMBL" id="JADDUC010000073">
    <property type="protein sequence ID" value="KAG0119971.1"/>
    <property type="molecule type" value="Genomic_DNA"/>
</dbReference>
<evidence type="ECO:0000256" key="2">
    <source>
        <dbReference type="ARBA" id="ARBA00022454"/>
    </source>
</evidence>
<dbReference type="GO" id="GO:0008270">
    <property type="term" value="F:zinc ion binding"/>
    <property type="evidence" value="ECO:0007669"/>
    <property type="project" value="InterPro"/>
</dbReference>
<proteinExistence type="predicted"/>
<evidence type="ECO:0000313" key="14">
    <source>
        <dbReference type="Proteomes" id="UP000618051"/>
    </source>
</evidence>
<dbReference type="PANTHER" id="PTHR46223:SF3">
    <property type="entry name" value="HISTONE-LYSINE N-METHYLTRANSFERASE SET-23"/>
    <property type="match status" value="1"/>
</dbReference>